<dbReference type="Gene3D" id="3.40.50.1820">
    <property type="entry name" value="alpha/beta hydrolase"/>
    <property type="match status" value="1"/>
</dbReference>
<dbReference type="EMBL" id="AUZY01008648">
    <property type="protein sequence ID" value="EQD45233.1"/>
    <property type="molecule type" value="Genomic_DNA"/>
</dbReference>
<reference evidence="3" key="1">
    <citation type="submission" date="2013-08" db="EMBL/GenBank/DDBJ databases">
        <authorList>
            <person name="Mendez C."/>
            <person name="Richter M."/>
            <person name="Ferrer M."/>
            <person name="Sanchez J."/>
        </authorList>
    </citation>
    <scope>NUCLEOTIDE SEQUENCE</scope>
</reference>
<dbReference type="GO" id="GO:0004252">
    <property type="term" value="F:serine-type endopeptidase activity"/>
    <property type="evidence" value="ECO:0007669"/>
    <property type="project" value="TreeGrafter"/>
</dbReference>
<evidence type="ECO:0000259" key="2">
    <source>
        <dbReference type="Pfam" id="PF00326"/>
    </source>
</evidence>
<sequence>SNSYNVLFGNPRGSSGYGEDFASQCVGDWGGEDFKDILAYMDAAISMYSVDENFAITGGSYGGYMTNAAIVQTTRFRAAVAERCVSNLMSMCGTSDIGFWFNAIESGVQDIWSESGMRKLLEMSPITHVKKAKTPTLFIHGEDDYRCPIEQSEQMFSALKFNGVETVLARYPGDSHEHARHGLPRNMLDRLQRKLDWFNKYMAGSTPGKRSKKK</sequence>
<comment type="caution">
    <text evidence="3">The sequence shown here is derived from an EMBL/GenBank/DDBJ whole genome shotgun (WGS) entry which is preliminary data.</text>
</comment>
<feature type="domain" description="Peptidase S9 prolyl oligopeptidase catalytic" evidence="2">
    <location>
        <begin position="3"/>
        <end position="203"/>
    </location>
</feature>
<dbReference type="InterPro" id="IPR029058">
    <property type="entry name" value="AB_hydrolase_fold"/>
</dbReference>
<gene>
    <name evidence="3" type="ORF">B1B_13147</name>
</gene>
<feature type="non-terminal residue" evidence="3">
    <location>
        <position position="1"/>
    </location>
</feature>
<dbReference type="AlphaFoldDB" id="T0ZKP0"/>
<dbReference type="InterPro" id="IPR001375">
    <property type="entry name" value="Peptidase_S9_cat"/>
</dbReference>
<accession>T0ZKP0</accession>
<name>T0ZKP0_9ZZZZ</name>
<dbReference type="GO" id="GO:0006508">
    <property type="term" value="P:proteolysis"/>
    <property type="evidence" value="ECO:0007669"/>
    <property type="project" value="InterPro"/>
</dbReference>
<dbReference type="SUPFAM" id="SSF53474">
    <property type="entry name" value="alpha/beta-Hydrolases"/>
    <property type="match status" value="1"/>
</dbReference>
<protein>
    <submittedName>
        <fullName evidence="3">Acylamino acid-releasing enzyme</fullName>
    </submittedName>
</protein>
<keyword evidence="1" id="KW-0378">Hydrolase</keyword>
<proteinExistence type="predicted"/>
<evidence type="ECO:0000313" key="3">
    <source>
        <dbReference type="EMBL" id="EQD45233.1"/>
    </source>
</evidence>
<dbReference type="PANTHER" id="PTHR42776">
    <property type="entry name" value="SERINE PEPTIDASE S9 FAMILY MEMBER"/>
    <property type="match status" value="1"/>
</dbReference>
<evidence type="ECO:0000256" key="1">
    <source>
        <dbReference type="ARBA" id="ARBA00022801"/>
    </source>
</evidence>
<dbReference type="Pfam" id="PF00326">
    <property type="entry name" value="Peptidase_S9"/>
    <property type="match status" value="1"/>
</dbReference>
<reference evidence="3" key="2">
    <citation type="journal article" date="2014" name="ISME J.">
        <title>Microbial stratification in low pH oxic and suboxic macroscopic growths along an acid mine drainage.</title>
        <authorList>
            <person name="Mendez-Garcia C."/>
            <person name="Mesa V."/>
            <person name="Sprenger R.R."/>
            <person name="Richter M."/>
            <person name="Diez M.S."/>
            <person name="Solano J."/>
            <person name="Bargiela R."/>
            <person name="Golyshina O.V."/>
            <person name="Manteca A."/>
            <person name="Ramos J.L."/>
            <person name="Gallego J.R."/>
            <person name="Llorente I."/>
            <person name="Martins Dos Santos V.A."/>
            <person name="Jensen O.N."/>
            <person name="Pelaez A.I."/>
            <person name="Sanchez J."/>
            <person name="Ferrer M."/>
        </authorList>
    </citation>
    <scope>NUCLEOTIDE SEQUENCE</scope>
</reference>
<organism evidence="3">
    <name type="scientific">mine drainage metagenome</name>
    <dbReference type="NCBI Taxonomy" id="410659"/>
    <lineage>
        <taxon>unclassified sequences</taxon>
        <taxon>metagenomes</taxon>
        <taxon>ecological metagenomes</taxon>
    </lineage>
</organism>
<dbReference type="PANTHER" id="PTHR42776:SF4">
    <property type="entry name" value="ACYLAMINO-ACID-RELEASING ENZYME"/>
    <property type="match status" value="1"/>
</dbReference>